<proteinExistence type="predicted"/>
<sequence>MDEHDRRRATAAATAIAASLGLAVDEAVVLHASNKLTLRLLPCDTVARVAPAADQVARLERS</sequence>
<protein>
    <submittedName>
        <fullName evidence="1">Aminoglycoside phosphotransferase family protein</fullName>
    </submittedName>
</protein>
<keyword evidence="2" id="KW-1185">Reference proteome</keyword>
<organism evidence="1 2">
    <name type="scientific">Cellulomonas septica</name>
    <dbReference type="NCBI Taxonomy" id="285080"/>
    <lineage>
        <taxon>Bacteria</taxon>
        <taxon>Bacillati</taxon>
        <taxon>Actinomycetota</taxon>
        <taxon>Actinomycetes</taxon>
        <taxon>Micrococcales</taxon>
        <taxon>Cellulomonadaceae</taxon>
        <taxon>Cellulomonas</taxon>
    </lineage>
</organism>
<dbReference type="EMBL" id="JAAXOY010000667">
    <property type="protein sequence ID" value="NKY41322.1"/>
    <property type="molecule type" value="Genomic_DNA"/>
</dbReference>
<comment type="caution">
    <text evidence="1">The sequence shown here is derived from an EMBL/GenBank/DDBJ whole genome shotgun (WGS) entry which is preliminary data.</text>
</comment>
<feature type="non-terminal residue" evidence="1">
    <location>
        <position position="62"/>
    </location>
</feature>
<gene>
    <name evidence="1" type="ORF">HGA02_17905</name>
</gene>
<evidence type="ECO:0000313" key="2">
    <source>
        <dbReference type="Proteomes" id="UP000777774"/>
    </source>
</evidence>
<reference evidence="1 2" key="1">
    <citation type="submission" date="2020-04" db="EMBL/GenBank/DDBJ databases">
        <title>MicrobeNet Type strains.</title>
        <authorList>
            <person name="Nicholson A.C."/>
        </authorList>
    </citation>
    <scope>NUCLEOTIDE SEQUENCE [LARGE SCALE GENOMIC DNA]</scope>
    <source>
        <strain evidence="1 2">ATCC BAA-787</strain>
    </source>
</reference>
<accession>A0ABX1K6N4</accession>
<evidence type="ECO:0000313" key="1">
    <source>
        <dbReference type="EMBL" id="NKY41322.1"/>
    </source>
</evidence>
<dbReference type="Proteomes" id="UP000777774">
    <property type="component" value="Unassembled WGS sequence"/>
</dbReference>
<name>A0ABX1K6N4_9CELL</name>